<organism evidence="1 2">
    <name type="scientific">Stereocaulon virgatum</name>
    <dbReference type="NCBI Taxonomy" id="373712"/>
    <lineage>
        <taxon>Eukaryota</taxon>
        <taxon>Fungi</taxon>
        <taxon>Dikarya</taxon>
        <taxon>Ascomycota</taxon>
        <taxon>Pezizomycotina</taxon>
        <taxon>Lecanoromycetes</taxon>
        <taxon>OSLEUM clade</taxon>
        <taxon>Lecanoromycetidae</taxon>
        <taxon>Lecanorales</taxon>
        <taxon>Lecanorineae</taxon>
        <taxon>Stereocaulaceae</taxon>
        <taxon>Stereocaulon</taxon>
    </lineage>
</organism>
<evidence type="ECO:0000313" key="1">
    <source>
        <dbReference type="EMBL" id="KAL2046332.1"/>
    </source>
</evidence>
<protein>
    <submittedName>
        <fullName evidence="1">Uncharacterized protein</fullName>
    </submittedName>
</protein>
<gene>
    <name evidence="1" type="ORF">N7G274_001779</name>
</gene>
<reference evidence="1 2" key="1">
    <citation type="submission" date="2024-09" db="EMBL/GenBank/DDBJ databases">
        <title>Rethinking Asexuality: The Enigmatic Case of Functional Sexual Genes in Lepraria (Stereocaulaceae).</title>
        <authorList>
            <person name="Doellman M."/>
            <person name="Sun Y."/>
            <person name="Barcenas-Pena A."/>
            <person name="Lumbsch H.T."/>
            <person name="Grewe F."/>
        </authorList>
    </citation>
    <scope>NUCLEOTIDE SEQUENCE [LARGE SCALE GENOMIC DNA]</scope>
    <source>
        <strain evidence="1 2">Mercado 3170</strain>
    </source>
</reference>
<keyword evidence="2" id="KW-1185">Reference proteome</keyword>
<comment type="caution">
    <text evidence="1">The sequence shown here is derived from an EMBL/GenBank/DDBJ whole genome shotgun (WGS) entry which is preliminary data.</text>
</comment>
<dbReference type="EMBL" id="JBEFKJ010000004">
    <property type="protein sequence ID" value="KAL2046332.1"/>
    <property type="molecule type" value="Genomic_DNA"/>
</dbReference>
<evidence type="ECO:0000313" key="2">
    <source>
        <dbReference type="Proteomes" id="UP001590950"/>
    </source>
</evidence>
<sequence>MHLFEIQLRTSILYAQHCNCICRETELHRLCNPFSLRNIHDDYLKTLYQDLPLERSYTALKGVHDFALRTSETGIVNGRAIFYAQDSEVLIHLSRSRIVPSSNCRNTPTS</sequence>
<accession>A0ABR4AKP4</accession>
<name>A0ABR4AKP4_9LECA</name>
<proteinExistence type="predicted"/>
<dbReference type="Proteomes" id="UP001590950">
    <property type="component" value="Unassembled WGS sequence"/>
</dbReference>